<comment type="catalytic activity">
    <reaction evidence="6">
        <text>D-arabinose 5-phosphate + phosphoenolpyruvate + H2O = 3-deoxy-alpha-D-manno-2-octulosonate-8-phosphate + phosphate</text>
        <dbReference type="Rhea" id="RHEA:14053"/>
        <dbReference type="ChEBI" id="CHEBI:15377"/>
        <dbReference type="ChEBI" id="CHEBI:43474"/>
        <dbReference type="ChEBI" id="CHEBI:57693"/>
        <dbReference type="ChEBI" id="CHEBI:58702"/>
        <dbReference type="ChEBI" id="CHEBI:85985"/>
        <dbReference type="EC" id="2.5.1.55"/>
    </reaction>
</comment>
<evidence type="ECO:0000259" key="7">
    <source>
        <dbReference type="Pfam" id="PF00793"/>
    </source>
</evidence>
<accession>A0A382C4Z9</accession>
<dbReference type="PANTHER" id="PTHR21057">
    <property type="entry name" value="PHOSPHO-2-DEHYDRO-3-DEOXYHEPTONATE ALDOLASE"/>
    <property type="match status" value="1"/>
</dbReference>
<name>A0A382C4Z9_9ZZZZ</name>
<dbReference type="InterPro" id="IPR006269">
    <property type="entry name" value="KDO8P_synthase"/>
</dbReference>
<proteinExistence type="inferred from homology"/>
<dbReference type="InterPro" id="IPR013785">
    <property type="entry name" value="Aldolase_TIM"/>
</dbReference>
<organism evidence="8">
    <name type="scientific">marine metagenome</name>
    <dbReference type="NCBI Taxonomy" id="408172"/>
    <lineage>
        <taxon>unclassified sequences</taxon>
        <taxon>metagenomes</taxon>
        <taxon>ecological metagenomes</taxon>
    </lineage>
</organism>
<gene>
    <name evidence="8" type="ORF">METZ01_LOCUS173217</name>
</gene>
<comment type="subcellular location">
    <subcellularLocation>
        <location evidence="1">Cytoplasm</location>
    </subcellularLocation>
</comment>
<evidence type="ECO:0000313" key="8">
    <source>
        <dbReference type="EMBL" id="SVB20363.1"/>
    </source>
</evidence>
<dbReference type="Pfam" id="PF00793">
    <property type="entry name" value="DAHP_synth_1"/>
    <property type="match status" value="1"/>
</dbReference>
<feature type="domain" description="DAHP synthetase I/KDSA" evidence="7">
    <location>
        <begin position="13"/>
        <end position="267"/>
    </location>
</feature>
<evidence type="ECO:0000256" key="6">
    <source>
        <dbReference type="ARBA" id="ARBA00049112"/>
    </source>
</evidence>
<dbReference type="EMBL" id="UINC01032536">
    <property type="protein sequence ID" value="SVB20363.1"/>
    <property type="molecule type" value="Genomic_DNA"/>
</dbReference>
<comment type="similarity">
    <text evidence="2">Belongs to the KdsA family.</text>
</comment>
<evidence type="ECO:0000256" key="5">
    <source>
        <dbReference type="ARBA" id="ARBA00022679"/>
    </source>
</evidence>
<keyword evidence="5" id="KW-0808">Transferase</keyword>
<dbReference type="EC" id="2.5.1.55" evidence="3"/>
<dbReference type="NCBIfam" id="TIGR01362">
    <property type="entry name" value="KDO8P_synth"/>
    <property type="match status" value="1"/>
</dbReference>
<dbReference type="SUPFAM" id="SSF51569">
    <property type="entry name" value="Aldolase"/>
    <property type="match status" value="1"/>
</dbReference>
<evidence type="ECO:0000256" key="2">
    <source>
        <dbReference type="ARBA" id="ARBA00010499"/>
    </source>
</evidence>
<sequence length="270" mass="29323">MKTVSIDSVHFGEHKFGLIAGPCVIESRDHAFKMSSSIKDISEKVDIPFIYKSSFDKANRTSISSFRGLGIEEGLSILSDIKAETGLPILTDIHEPSQAKPVAEVVDVLQIPAFLCRQTDLLVAAAKTGKPVNVKKGQYLAPWDMKFVVEKLNESGCSDILLTDRGTQFGYNNLVADMRSIPIMQEFGHPVIFDATHSAQLPGGAGSSTAGTRELIPTLAKSAVAAGCNGLFMEVHDDVENAKSDSATQWPLDKLKYLLNEIKKIQESLS</sequence>
<evidence type="ECO:0000256" key="3">
    <source>
        <dbReference type="ARBA" id="ARBA00012693"/>
    </source>
</evidence>
<reference evidence="8" key="1">
    <citation type="submission" date="2018-05" db="EMBL/GenBank/DDBJ databases">
        <authorList>
            <person name="Lanie J.A."/>
            <person name="Ng W.-L."/>
            <person name="Kazmierczak K.M."/>
            <person name="Andrzejewski T.M."/>
            <person name="Davidsen T.M."/>
            <person name="Wayne K.J."/>
            <person name="Tettelin H."/>
            <person name="Glass J.I."/>
            <person name="Rusch D."/>
            <person name="Podicherti R."/>
            <person name="Tsui H.-C.T."/>
            <person name="Winkler M.E."/>
        </authorList>
    </citation>
    <scope>NUCLEOTIDE SEQUENCE</scope>
</reference>
<keyword evidence="4" id="KW-0963">Cytoplasm</keyword>
<dbReference type="GO" id="GO:0008676">
    <property type="term" value="F:3-deoxy-8-phosphooctulonate synthase activity"/>
    <property type="evidence" value="ECO:0007669"/>
    <property type="project" value="UniProtKB-EC"/>
</dbReference>
<dbReference type="NCBIfam" id="NF003543">
    <property type="entry name" value="PRK05198.1"/>
    <property type="match status" value="1"/>
</dbReference>
<dbReference type="GO" id="GO:0005737">
    <property type="term" value="C:cytoplasm"/>
    <property type="evidence" value="ECO:0007669"/>
    <property type="project" value="UniProtKB-SubCell"/>
</dbReference>
<evidence type="ECO:0000256" key="4">
    <source>
        <dbReference type="ARBA" id="ARBA00022490"/>
    </source>
</evidence>
<evidence type="ECO:0000256" key="1">
    <source>
        <dbReference type="ARBA" id="ARBA00004496"/>
    </source>
</evidence>
<dbReference type="AlphaFoldDB" id="A0A382C4Z9"/>
<dbReference type="InterPro" id="IPR006218">
    <property type="entry name" value="DAHP1/KDSA"/>
</dbReference>
<protein>
    <recommendedName>
        <fullName evidence="3">3-deoxy-8-phosphooctulonate synthase</fullName>
        <ecNumber evidence="3">2.5.1.55</ecNumber>
    </recommendedName>
</protein>
<dbReference type="Gene3D" id="3.20.20.70">
    <property type="entry name" value="Aldolase class I"/>
    <property type="match status" value="1"/>
</dbReference>
<dbReference type="HAMAP" id="MF_00056">
    <property type="entry name" value="KDO8P_synth"/>
    <property type="match status" value="1"/>
</dbReference>